<keyword evidence="1" id="KW-0496">Mitochondrion</keyword>
<geneLocation type="mitochondrion" evidence="1"/>
<dbReference type="AlphaFoldDB" id="A0A6B9XWI0"/>
<sequence>MLSRLVGTYMVGSCEGPSGILQLHGVDGFRLLRSLEFGRRLVQADQLLFLSCWLLGRDY</sequence>
<evidence type="ECO:0000313" key="1">
    <source>
        <dbReference type="EMBL" id="QHR91575.1"/>
    </source>
</evidence>
<organism evidence="1">
    <name type="scientific">Picea sitchensis</name>
    <name type="common">Sitka spruce</name>
    <name type="synonym">Pinus sitchensis</name>
    <dbReference type="NCBI Taxonomy" id="3332"/>
    <lineage>
        <taxon>Eukaryota</taxon>
        <taxon>Viridiplantae</taxon>
        <taxon>Streptophyta</taxon>
        <taxon>Embryophyta</taxon>
        <taxon>Tracheophyta</taxon>
        <taxon>Spermatophyta</taxon>
        <taxon>Pinopsida</taxon>
        <taxon>Pinidae</taxon>
        <taxon>Conifers I</taxon>
        <taxon>Pinales</taxon>
        <taxon>Pinaceae</taxon>
        <taxon>Picea</taxon>
    </lineage>
</organism>
<proteinExistence type="predicted"/>
<dbReference type="EMBL" id="MK697702">
    <property type="protein sequence ID" value="QHR91575.1"/>
    <property type="molecule type" value="Genomic_DNA"/>
</dbReference>
<reference evidence="1" key="1">
    <citation type="submission" date="2019-03" db="EMBL/GenBank/DDBJ databases">
        <title>Largest Complete Mitochondrial Genome of a Gymnosperm, Sitka Spruce (Picea sitchensis), Indicates Complex Physical Structure.</title>
        <authorList>
            <person name="Jackman S.D."/>
            <person name="Coombe L."/>
            <person name="Warren R."/>
            <person name="Kirk H."/>
            <person name="Trinh E."/>
            <person name="McLeod T."/>
            <person name="Pleasance S."/>
            <person name="Pandoh P."/>
            <person name="Zhao Y."/>
            <person name="Coope R."/>
            <person name="Bousquet J."/>
            <person name="Bohlmann J.C."/>
            <person name="Jones S.J.M."/>
            <person name="Birol I."/>
        </authorList>
    </citation>
    <scope>NUCLEOTIDE SEQUENCE</scope>
    <source>
        <strain evidence="1">Q903</strain>
    </source>
</reference>
<accession>A0A6B9XWI0</accession>
<protein>
    <submittedName>
        <fullName evidence="1">Uncharacterized protein</fullName>
    </submittedName>
</protein>
<name>A0A6B9XWI0_PICSI</name>
<gene>
    <name evidence="1" type="primary">orf05642</name>
    <name evidence="1" type="ORF">Q903MT_gene5610</name>
</gene>